<dbReference type="EMBL" id="JBHSHL010000002">
    <property type="protein sequence ID" value="MFC4803505.1"/>
    <property type="molecule type" value="Genomic_DNA"/>
</dbReference>
<dbReference type="RefSeq" id="WP_379786937.1">
    <property type="nucleotide sequence ID" value="NZ_JBHSHL010000002.1"/>
</dbReference>
<evidence type="ECO:0000313" key="3">
    <source>
        <dbReference type="Proteomes" id="UP001595916"/>
    </source>
</evidence>
<sequence>MMMINFEGYGFLIVMMDYFGGLVLLSKLSPYLFHSEKQQYLALVLFHIGITCVNYLLARYLNRDGAEHTVYGARLENAVLAVGLIFMPIVILMGKGTLY</sequence>
<feature type="transmembrane region" description="Helical" evidence="1">
    <location>
        <begin position="40"/>
        <end position="58"/>
    </location>
</feature>
<comment type="caution">
    <text evidence="2">The sequence shown here is derived from an EMBL/GenBank/DDBJ whole genome shotgun (WGS) entry which is preliminary data.</text>
</comment>
<keyword evidence="1" id="KW-1133">Transmembrane helix</keyword>
<accession>A0ABV9QIB8</accession>
<keyword evidence="3" id="KW-1185">Reference proteome</keyword>
<feature type="transmembrane region" description="Helical" evidence="1">
    <location>
        <begin position="6"/>
        <end position="28"/>
    </location>
</feature>
<protein>
    <submittedName>
        <fullName evidence="2">Uncharacterized protein</fullName>
    </submittedName>
</protein>
<reference evidence="3" key="1">
    <citation type="journal article" date="2019" name="Int. J. Syst. Evol. Microbiol.">
        <title>The Global Catalogue of Microorganisms (GCM) 10K type strain sequencing project: providing services to taxonomists for standard genome sequencing and annotation.</title>
        <authorList>
            <consortium name="The Broad Institute Genomics Platform"/>
            <consortium name="The Broad Institute Genome Sequencing Center for Infectious Disease"/>
            <person name="Wu L."/>
            <person name="Ma J."/>
        </authorList>
    </citation>
    <scope>NUCLEOTIDE SEQUENCE [LARGE SCALE GENOMIC DNA]</scope>
    <source>
        <strain evidence="3">CCUG 46385</strain>
    </source>
</reference>
<dbReference type="Proteomes" id="UP001595916">
    <property type="component" value="Unassembled WGS sequence"/>
</dbReference>
<evidence type="ECO:0000256" key="1">
    <source>
        <dbReference type="SAM" id="Phobius"/>
    </source>
</evidence>
<organism evidence="2 3">
    <name type="scientific">Filifactor villosus</name>
    <dbReference type="NCBI Taxonomy" id="29374"/>
    <lineage>
        <taxon>Bacteria</taxon>
        <taxon>Bacillati</taxon>
        <taxon>Bacillota</taxon>
        <taxon>Clostridia</taxon>
        <taxon>Peptostreptococcales</taxon>
        <taxon>Filifactoraceae</taxon>
        <taxon>Filifactor</taxon>
    </lineage>
</organism>
<name>A0ABV9QIB8_9FIRM</name>
<feature type="transmembrane region" description="Helical" evidence="1">
    <location>
        <begin position="78"/>
        <end position="98"/>
    </location>
</feature>
<evidence type="ECO:0000313" key="2">
    <source>
        <dbReference type="EMBL" id="MFC4803505.1"/>
    </source>
</evidence>
<keyword evidence="1" id="KW-0812">Transmembrane</keyword>
<keyword evidence="1" id="KW-0472">Membrane</keyword>
<gene>
    <name evidence="2" type="ORF">ACFO4R_00270</name>
</gene>
<proteinExistence type="predicted"/>